<organism evidence="1 2">
    <name type="scientific">Streptococcus salivarius</name>
    <dbReference type="NCBI Taxonomy" id="1304"/>
    <lineage>
        <taxon>Bacteria</taxon>
        <taxon>Bacillati</taxon>
        <taxon>Bacillota</taxon>
        <taxon>Bacilli</taxon>
        <taxon>Lactobacillales</taxon>
        <taxon>Streptococcaceae</taxon>
        <taxon>Streptococcus</taxon>
    </lineage>
</organism>
<protein>
    <submittedName>
        <fullName evidence="1">Uncharacterized protein</fullName>
    </submittedName>
</protein>
<dbReference type="Proteomes" id="UP000273998">
    <property type="component" value="Unassembled WGS sequence"/>
</dbReference>
<name>A0AAX1Y916_STRSL</name>
<dbReference type="AlphaFoldDB" id="A0AAX1Y916"/>
<sequence>MMWLTPFWHLRCKAIFFTSLMTVLSWYNYDIKLTSCYRKVYEKNGYIMDKKELLKNTILSLDNDSFFELKTYFFKDFFGFYFLDDSEVTQGIFAEKLYDYFEKVELNNNKDFPNLLQKYMQSLDDKVSKYIEKSPRKKNTETKDIPRARKYYNKIIEYKKQNDIDYNRLRDYSRIMFCLYVEIINRNDIITNFDYSVSSLKSSKLIQSMKKSETPKNNVTKNILEKKNVFFGQNRGFSYEMCNRIIAIIVLFEIISHNVDGE</sequence>
<reference evidence="1 2" key="1">
    <citation type="submission" date="2018-11" db="EMBL/GenBank/DDBJ databases">
        <title>Species Designations Belie Phenotypic and Genotypic Heterogeneity in Oral Streptococci.</title>
        <authorList>
            <person name="Velsko I."/>
        </authorList>
    </citation>
    <scope>NUCLEOTIDE SEQUENCE [LARGE SCALE GENOMIC DNA]</scope>
    <source>
        <strain evidence="1 2">BCC42</strain>
    </source>
</reference>
<proteinExistence type="predicted"/>
<gene>
    <name evidence="1" type="ORF">D8867_09825</name>
</gene>
<evidence type="ECO:0000313" key="1">
    <source>
        <dbReference type="EMBL" id="RSI54351.1"/>
    </source>
</evidence>
<comment type="caution">
    <text evidence="1">The sequence shown here is derived from an EMBL/GenBank/DDBJ whole genome shotgun (WGS) entry which is preliminary data.</text>
</comment>
<dbReference type="RefSeq" id="WP_125411956.1">
    <property type="nucleotide sequence ID" value="NZ_RJNF01000036.1"/>
</dbReference>
<evidence type="ECO:0000313" key="2">
    <source>
        <dbReference type="Proteomes" id="UP000273998"/>
    </source>
</evidence>
<accession>A0AAX1Y916</accession>
<dbReference type="EMBL" id="RJNF01000036">
    <property type="protein sequence ID" value="RSI54351.1"/>
    <property type="molecule type" value="Genomic_DNA"/>
</dbReference>